<keyword evidence="3" id="KW-1185">Reference proteome</keyword>
<sequence>MELGPKRPRRLDAFHDDALDDDLASILMDRDGKQSPVAWLHDWWRKPEVERLWQPAENWRDDIKYYLLAIVVLQVVLALSLILRGSTLAEDFGNLANVLGI</sequence>
<name>A0A1Z1FCI9_9SPHN</name>
<keyword evidence="1" id="KW-1133">Transmembrane helix</keyword>
<dbReference type="Proteomes" id="UP000195807">
    <property type="component" value="Chromosome"/>
</dbReference>
<dbReference type="AlphaFoldDB" id="A0A1Z1FCI9"/>
<evidence type="ECO:0000313" key="2">
    <source>
        <dbReference type="EMBL" id="ARU16475.1"/>
    </source>
</evidence>
<reference evidence="2 3" key="1">
    <citation type="submission" date="2017-01" db="EMBL/GenBank/DDBJ databases">
        <title>Complete genome sequence of esterase-producing bacterium Croceicoccus marinus E4A9.</title>
        <authorList>
            <person name="Wu Y.-H."/>
            <person name="Cheng H."/>
            <person name="Xu L."/>
            <person name="Huo Y.-Y."/>
            <person name="Wang C.-S."/>
            <person name="Xu X.-W."/>
        </authorList>
    </citation>
    <scope>NUCLEOTIDE SEQUENCE [LARGE SCALE GENOMIC DNA]</scope>
    <source>
        <strain evidence="2 3">E4A9</strain>
    </source>
</reference>
<keyword evidence="1" id="KW-0812">Transmembrane</keyword>
<proteinExistence type="predicted"/>
<dbReference type="OrthoDB" id="9915933at2"/>
<dbReference type="KEGG" id="cman:A9D14_10140"/>
<protein>
    <submittedName>
        <fullName evidence="2">Uncharacterized protein</fullName>
    </submittedName>
</protein>
<evidence type="ECO:0000256" key="1">
    <source>
        <dbReference type="SAM" id="Phobius"/>
    </source>
</evidence>
<gene>
    <name evidence="2" type="ORF">A9D14_10140</name>
</gene>
<dbReference type="EMBL" id="CP019602">
    <property type="protein sequence ID" value="ARU16475.1"/>
    <property type="molecule type" value="Genomic_DNA"/>
</dbReference>
<keyword evidence="1" id="KW-0472">Membrane</keyword>
<accession>A0A1Z1FCI9</accession>
<organism evidence="2 3">
    <name type="scientific">Croceicoccus marinus</name>
    <dbReference type="NCBI Taxonomy" id="450378"/>
    <lineage>
        <taxon>Bacteria</taxon>
        <taxon>Pseudomonadati</taxon>
        <taxon>Pseudomonadota</taxon>
        <taxon>Alphaproteobacteria</taxon>
        <taxon>Sphingomonadales</taxon>
        <taxon>Erythrobacteraceae</taxon>
        <taxon>Croceicoccus</taxon>
    </lineage>
</organism>
<feature type="transmembrane region" description="Helical" evidence="1">
    <location>
        <begin position="65"/>
        <end position="83"/>
    </location>
</feature>
<dbReference type="RefSeq" id="WP_066845908.1">
    <property type="nucleotide sequence ID" value="NZ_CP019602.1"/>
</dbReference>
<evidence type="ECO:0000313" key="3">
    <source>
        <dbReference type="Proteomes" id="UP000195807"/>
    </source>
</evidence>